<evidence type="ECO:0000313" key="3">
    <source>
        <dbReference type="EMBL" id="KAG2487664.1"/>
    </source>
</evidence>
<dbReference type="InterPro" id="IPR018391">
    <property type="entry name" value="PQQ_b-propeller_rpt"/>
</dbReference>
<dbReference type="SMART" id="SM00564">
    <property type="entry name" value="PQQ"/>
    <property type="match status" value="5"/>
</dbReference>
<dbReference type="Proteomes" id="UP000612055">
    <property type="component" value="Unassembled WGS sequence"/>
</dbReference>
<feature type="chain" id="PRO_5032622379" description="Pyrrolo-quinoline quinone repeat domain-containing protein" evidence="1">
    <location>
        <begin position="45"/>
        <end position="467"/>
    </location>
</feature>
<dbReference type="Gene3D" id="2.130.10.10">
    <property type="entry name" value="YVTN repeat-like/Quinoprotein amine dehydrogenase"/>
    <property type="match status" value="1"/>
</dbReference>
<proteinExistence type="predicted"/>
<name>A0A835XQ52_9CHLO</name>
<evidence type="ECO:0000259" key="2">
    <source>
        <dbReference type="Pfam" id="PF13360"/>
    </source>
</evidence>
<dbReference type="EMBL" id="JAEHOE010000093">
    <property type="protein sequence ID" value="KAG2487664.1"/>
    <property type="molecule type" value="Genomic_DNA"/>
</dbReference>
<dbReference type="AlphaFoldDB" id="A0A835XQ52"/>
<dbReference type="InterPro" id="IPR015943">
    <property type="entry name" value="WD40/YVTN_repeat-like_dom_sf"/>
</dbReference>
<organism evidence="3 4">
    <name type="scientific">Edaphochlamys debaryana</name>
    <dbReference type="NCBI Taxonomy" id="47281"/>
    <lineage>
        <taxon>Eukaryota</taxon>
        <taxon>Viridiplantae</taxon>
        <taxon>Chlorophyta</taxon>
        <taxon>core chlorophytes</taxon>
        <taxon>Chlorophyceae</taxon>
        <taxon>CS clade</taxon>
        <taxon>Chlamydomonadales</taxon>
        <taxon>Chlamydomonadales incertae sedis</taxon>
        <taxon>Edaphochlamys</taxon>
    </lineage>
</organism>
<comment type="caution">
    <text evidence="3">The sequence shown here is derived from an EMBL/GenBank/DDBJ whole genome shotgun (WGS) entry which is preliminary data.</text>
</comment>
<dbReference type="InterPro" id="IPR002372">
    <property type="entry name" value="PQQ_rpt_dom"/>
</dbReference>
<reference evidence="3" key="1">
    <citation type="journal article" date="2020" name="bioRxiv">
        <title>Comparative genomics of Chlamydomonas.</title>
        <authorList>
            <person name="Craig R.J."/>
            <person name="Hasan A.R."/>
            <person name="Ness R.W."/>
            <person name="Keightley P.D."/>
        </authorList>
    </citation>
    <scope>NUCLEOTIDE SEQUENCE</scope>
    <source>
        <strain evidence="3">CCAP 11/70</strain>
    </source>
</reference>
<evidence type="ECO:0000256" key="1">
    <source>
        <dbReference type="SAM" id="SignalP"/>
    </source>
</evidence>
<dbReference type="OrthoDB" id="536707at2759"/>
<feature type="domain" description="Pyrrolo-quinoline quinone repeat" evidence="2">
    <location>
        <begin position="177"/>
        <end position="281"/>
    </location>
</feature>
<accession>A0A835XQ52</accession>
<dbReference type="SUPFAM" id="SSF50998">
    <property type="entry name" value="Quinoprotein alcohol dehydrogenase-like"/>
    <property type="match status" value="1"/>
</dbReference>
<dbReference type="Pfam" id="PF13360">
    <property type="entry name" value="PQQ_2"/>
    <property type="match status" value="1"/>
</dbReference>
<sequence>MLPYRFLGALGGGLEVDFRHGRGPPWTHALLLAAMLLMLSKCKGQGAPPVCWTLNASDASPGISKVLRAAAATVNSSEELYTARAMFRIASDEGSSRNGGRISMLYVASATDVAAINVEQAGTSPQATPRWTFAWEPLLEVMTDGSAVQTGSNAHEMTGLVFNPALDLLYLAAVSNRNVYALDASTGRQVWVWTSPWFFNNANIPLALREDRLFVQGANFHLYALNATTGSLLWDSSVPRRWSVLTLPAGDLVLHTDATRNMFAFDAASGNLSWIFRQDGSREYHFDQAVYDSNTRMLYISDDASYLYSIDVRQGTLAWAVNTAETLQAGDDPLRHYVGVAGGVLYTHNFILSEWVPGKERVSALSAWNGSSGALLWSRTLEPLGTLVDFQGNTRWTADLGGTARSPRIISDRLIPDLQRRAFYYVDSKGFLVAMALATGLPGSDMCIGFARKEPPATAAAAAGPAV</sequence>
<protein>
    <recommendedName>
        <fullName evidence="2">Pyrrolo-quinoline quinone repeat domain-containing protein</fullName>
    </recommendedName>
</protein>
<dbReference type="PANTHER" id="PTHR34512">
    <property type="entry name" value="CELL SURFACE PROTEIN"/>
    <property type="match status" value="1"/>
</dbReference>
<keyword evidence="4" id="KW-1185">Reference proteome</keyword>
<feature type="signal peptide" evidence="1">
    <location>
        <begin position="1"/>
        <end position="44"/>
    </location>
</feature>
<evidence type="ECO:0000313" key="4">
    <source>
        <dbReference type="Proteomes" id="UP000612055"/>
    </source>
</evidence>
<dbReference type="InterPro" id="IPR011047">
    <property type="entry name" value="Quinoprotein_ADH-like_sf"/>
</dbReference>
<dbReference type="PANTHER" id="PTHR34512:SF30">
    <property type="entry name" value="OUTER MEMBRANE PROTEIN ASSEMBLY FACTOR BAMB"/>
    <property type="match status" value="1"/>
</dbReference>
<keyword evidence="1" id="KW-0732">Signal</keyword>
<gene>
    <name evidence="3" type="ORF">HYH03_013665</name>
</gene>